<protein>
    <recommendedName>
        <fullName evidence="3">HNH endonuclease</fullName>
    </recommendedName>
</protein>
<gene>
    <name evidence="1" type="ORF">FSB64_21995</name>
</gene>
<name>A0ABX2NQ86_9BURK</name>
<evidence type="ECO:0008006" key="3">
    <source>
        <dbReference type="Google" id="ProtNLM"/>
    </source>
</evidence>
<reference evidence="1 2" key="1">
    <citation type="submission" date="2019-08" db="EMBL/GenBank/DDBJ databases">
        <title>Paraburkholderia simonii sp. nov. and P. youngii sp. nov. Brazilian and Mexican Mimosa-associated rhizobia.</title>
        <authorList>
            <person name="Mavima L."/>
            <person name="Beukes C.W."/>
            <person name="Palmer M."/>
            <person name="De Meyer S.E."/>
            <person name="James E.K."/>
            <person name="Maluk M."/>
            <person name="Avontuur J.R."/>
            <person name="Chan W.Y."/>
            <person name="Venter S.N."/>
            <person name="Steenkamp E.T."/>
        </authorList>
    </citation>
    <scope>NUCLEOTIDE SEQUENCE [LARGE SCALE GENOMIC DNA]</scope>
    <source>
        <strain evidence="1 2">JPY454</strain>
    </source>
</reference>
<accession>A0ABX2NQ86</accession>
<keyword evidence="2" id="KW-1185">Reference proteome</keyword>
<comment type="caution">
    <text evidence="1">The sequence shown here is derived from an EMBL/GenBank/DDBJ whole genome shotgun (WGS) entry which is preliminary data.</text>
</comment>
<dbReference type="Proteomes" id="UP000821598">
    <property type="component" value="Unassembled WGS sequence"/>
</dbReference>
<evidence type="ECO:0000313" key="2">
    <source>
        <dbReference type="Proteomes" id="UP000821598"/>
    </source>
</evidence>
<dbReference type="EMBL" id="VOMC01000023">
    <property type="protein sequence ID" value="NVI06391.1"/>
    <property type="molecule type" value="Genomic_DNA"/>
</dbReference>
<proteinExistence type="predicted"/>
<evidence type="ECO:0000313" key="1">
    <source>
        <dbReference type="EMBL" id="NVI06391.1"/>
    </source>
</evidence>
<organism evidence="1 2">
    <name type="scientific">Paraburkholderia youngii</name>
    <dbReference type="NCBI Taxonomy" id="2782701"/>
    <lineage>
        <taxon>Bacteria</taxon>
        <taxon>Pseudomonadati</taxon>
        <taxon>Pseudomonadota</taxon>
        <taxon>Betaproteobacteria</taxon>
        <taxon>Burkholderiales</taxon>
        <taxon>Burkholderiaceae</taxon>
        <taxon>Paraburkholderia</taxon>
    </lineage>
</organism>
<sequence length="134" mass="15442">MKAKLTVEEKRARELKTMRFRVVGRRLLPVHGLKRWGRRTHEVLGYTRDEFVDWIDAKLEPGMIWTDCGKTFHVDHIVPVAEFVRRGITDPKIVCALVNLRPITPTANLAKKAEYTGDFEADLANILAFIEERA</sequence>
<dbReference type="RefSeq" id="WP_176367851.1">
    <property type="nucleotide sequence ID" value="NZ_VOMC01000023.1"/>
</dbReference>